<proteinExistence type="predicted"/>
<sequence>MSETNNPLFDNERELLERQKEEYKNALMGDVDQIKTQGQQMGKKVAIAGGVLVAGLLLKSMFSGGKKKIKKLKNKKALKSSKSKSKETDALGFNKYAHDQEDSYTARNANMAGYNSFVHEQEDDYTLSSERMPHTPQQQTGVSKSFVNSELMQVISQQLMALLLVYLTKKVEEYLSTVSKNNDIAAAPIEVTEVETIAYTIPEEDAIQQPL</sequence>
<keyword evidence="3" id="KW-1185">Reference proteome</keyword>
<evidence type="ECO:0000313" key="2">
    <source>
        <dbReference type="EMBL" id="SIQ66157.1"/>
    </source>
</evidence>
<name>A0A1N6UKU0_9BACT</name>
<dbReference type="Proteomes" id="UP000185924">
    <property type="component" value="Unassembled WGS sequence"/>
</dbReference>
<evidence type="ECO:0000256" key="1">
    <source>
        <dbReference type="SAM" id="Phobius"/>
    </source>
</evidence>
<organism evidence="2 3">
    <name type="scientific">Pontibacter lucknowensis</name>
    <dbReference type="NCBI Taxonomy" id="1077936"/>
    <lineage>
        <taxon>Bacteria</taxon>
        <taxon>Pseudomonadati</taxon>
        <taxon>Bacteroidota</taxon>
        <taxon>Cytophagia</taxon>
        <taxon>Cytophagales</taxon>
        <taxon>Hymenobacteraceae</taxon>
        <taxon>Pontibacter</taxon>
    </lineage>
</organism>
<keyword evidence="1" id="KW-0472">Membrane</keyword>
<dbReference type="RefSeq" id="WP_007655838.1">
    <property type="nucleotide sequence ID" value="NZ_FTNM01000001.1"/>
</dbReference>
<reference evidence="3" key="1">
    <citation type="submission" date="2017-01" db="EMBL/GenBank/DDBJ databases">
        <authorList>
            <person name="Varghese N."/>
            <person name="Submissions S."/>
        </authorList>
    </citation>
    <scope>NUCLEOTIDE SEQUENCE [LARGE SCALE GENOMIC DNA]</scope>
    <source>
        <strain evidence="3">DM9</strain>
    </source>
</reference>
<evidence type="ECO:0000313" key="3">
    <source>
        <dbReference type="Proteomes" id="UP000185924"/>
    </source>
</evidence>
<feature type="transmembrane region" description="Helical" evidence="1">
    <location>
        <begin position="45"/>
        <end position="62"/>
    </location>
</feature>
<dbReference type="STRING" id="1077936.SAMN05421545_0936"/>
<protein>
    <submittedName>
        <fullName evidence="2">Uncharacterized protein</fullName>
    </submittedName>
</protein>
<accession>A0A1N6UKU0</accession>
<dbReference type="AlphaFoldDB" id="A0A1N6UKU0"/>
<gene>
    <name evidence="2" type="ORF">SAMN05421545_0936</name>
</gene>
<keyword evidence="1" id="KW-1133">Transmembrane helix</keyword>
<dbReference type="EMBL" id="FTNM01000001">
    <property type="protein sequence ID" value="SIQ66157.1"/>
    <property type="molecule type" value="Genomic_DNA"/>
</dbReference>
<keyword evidence="1" id="KW-0812">Transmembrane</keyword>
<dbReference type="OrthoDB" id="893350at2"/>